<proteinExistence type="predicted"/>
<evidence type="ECO:0000256" key="2">
    <source>
        <dbReference type="SAM" id="Phobius"/>
    </source>
</evidence>
<keyword evidence="4" id="KW-1185">Reference proteome</keyword>
<evidence type="ECO:0008006" key="5">
    <source>
        <dbReference type="Google" id="ProtNLM"/>
    </source>
</evidence>
<name>A0ABZ2A5F5_STRNV</name>
<sequence length="227" mass="22946">MSSTSPQRAASAVGGTLRGLAAGALAVLGVLLPLVCHALSQGHAPGWMLLATTACVGVPAAVCLSGSRLSDSQVLAALAAAQLAYHVAYSLPGACAAVTDPAGLGGLGGLFEGVPAEGPPPEVLVGGQLVALLIAARLLGVTERLVWHGKPALAALRLLLRFVWPFRHPAHDPRPDTRTREGSGPPASAVMARLYAGRAPPRRRPGSPVPGLYSLTGPMPAGGPRMP</sequence>
<organism evidence="3 4">
    <name type="scientific">Streptomyces niveus</name>
    <name type="common">Streptomyces spheroides</name>
    <dbReference type="NCBI Taxonomy" id="193462"/>
    <lineage>
        <taxon>Bacteria</taxon>
        <taxon>Bacillati</taxon>
        <taxon>Actinomycetota</taxon>
        <taxon>Actinomycetes</taxon>
        <taxon>Kitasatosporales</taxon>
        <taxon>Streptomycetaceae</taxon>
        <taxon>Streptomyces</taxon>
    </lineage>
</organism>
<evidence type="ECO:0000256" key="1">
    <source>
        <dbReference type="SAM" id="MobiDB-lite"/>
    </source>
</evidence>
<dbReference type="EMBL" id="CP109495">
    <property type="protein sequence ID" value="WUX53953.1"/>
    <property type="molecule type" value="Genomic_DNA"/>
</dbReference>
<evidence type="ECO:0000313" key="4">
    <source>
        <dbReference type="Proteomes" id="UP001432209"/>
    </source>
</evidence>
<reference evidence="3" key="1">
    <citation type="submission" date="2022-10" db="EMBL/GenBank/DDBJ databases">
        <title>The complete genomes of actinobacterial strains from the NBC collection.</title>
        <authorList>
            <person name="Joergensen T.S."/>
            <person name="Alvarez Arevalo M."/>
            <person name="Sterndorff E.B."/>
            <person name="Faurdal D."/>
            <person name="Vuksanovic O."/>
            <person name="Mourched A.-S."/>
            <person name="Charusanti P."/>
            <person name="Shaw S."/>
            <person name="Blin K."/>
            <person name="Weber T."/>
        </authorList>
    </citation>
    <scope>NUCLEOTIDE SEQUENCE</scope>
    <source>
        <strain evidence="3">NBC_01432</strain>
    </source>
</reference>
<feature type="transmembrane region" description="Helical" evidence="2">
    <location>
        <begin position="46"/>
        <end position="64"/>
    </location>
</feature>
<keyword evidence="2" id="KW-0812">Transmembrane</keyword>
<feature type="region of interest" description="Disordered" evidence="1">
    <location>
        <begin position="170"/>
        <end position="227"/>
    </location>
</feature>
<protein>
    <recommendedName>
        <fullName evidence="5">Integral membrane protein</fullName>
    </recommendedName>
</protein>
<accession>A0ABZ2A5F5</accession>
<keyword evidence="2" id="KW-0472">Membrane</keyword>
<feature type="transmembrane region" description="Helical" evidence="2">
    <location>
        <begin position="20"/>
        <end position="40"/>
    </location>
</feature>
<feature type="compositionally biased region" description="Basic and acidic residues" evidence="1">
    <location>
        <begin position="170"/>
        <end position="181"/>
    </location>
</feature>
<dbReference type="Proteomes" id="UP001432209">
    <property type="component" value="Chromosome"/>
</dbReference>
<dbReference type="RefSeq" id="WP_329077561.1">
    <property type="nucleotide sequence ID" value="NZ_CP108849.2"/>
</dbReference>
<evidence type="ECO:0000313" key="3">
    <source>
        <dbReference type="EMBL" id="WUX53953.1"/>
    </source>
</evidence>
<keyword evidence="2" id="KW-1133">Transmembrane helix</keyword>
<gene>
    <name evidence="3" type="ORF">OG442_21620</name>
</gene>